<dbReference type="Pfam" id="PF00675">
    <property type="entry name" value="Peptidase_M16"/>
    <property type="match status" value="1"/>
</dbReference>
<keyword evidence="3" id="KW-0175">Coiled coil</keyword>
<dbReference type="InterPro" id="IPR007863">
    <property type="entry name" value="Peptidase_M16_C"/>
</dbReference>
<dbReference type="InterPro" id="IPR011765">
    <property type="entry name" value="Pept_M16_N"/>
</dbReference>
<evidence type="ECO:0000313" key="7">
    <source>
        <dbReference type="Proteomes" id="UP000290273"/>
    </source>
</evidence>
<evidence type="ECO:0000313" key="6">
    <source>
        <dbReference type="EMBL" id="RXI57356.1"/>
    </source>
</evidence>
<name>A0ABY0EQK1_CLOTA</name>
<dbReference type="InterPro" id="IPR050361">
    <property type="entry name" value="MPP/UQCRC_Complex"/>
</dbReference>
<accession>A0ABY0EQK1</accession>
<reference evidence="6 7" key="1">
    <citation type="submission" date="2018-06" db="EMBL/GenBank/DDBJ databases">
        <title>Genome conservation of Clostridium tetani.</title>
        <authorList>
            <person name="Bruggemann H."/>
            <person name="Popoff M.R."/>
        </authorList>
    </citation>
    <scope>NUCLEOTIDE SEQUENCE [LARGE SCALE GENOMIC DNA]</scope>
    <source>
        <strain evidence="6 7">63.05</strain>
    </source>
</reference>
<evidence type="ECO:0000256" key="2">
    <source>
        <dbReference type="RuleBase" id="RU004447"/>
    </source>
</evidence>
<sequence length="426" mass="49978">MFVKKGKNLKGRRSLIMFESKELNLPNGFKAVLVKKDTPIFSINLGVGIGSIFESEKEKGISHFIEHMIFKGTKNRTNEKLNEDLEELAGEYNAYTDYNCTIYSITALNDEFEKAIELISDMVINSNFQEEEVEKERKVILSELSGSRDDIEDFSFVKIKELAYRNSPLKYDTIGTKENIEKFTKKQLEDFYSRYYVPNNSYISIVSSYDYDHIEKILHKYFKTWTKKEFEKKNLAFEQNIPGKYIYNKRDIEQSCILYLYTCNNLDKKEEMVLKVLNHRLGESNNSLLFRKLREEKGLAYDVYTLLDSINSFNSIYIYTAVSQNSVNETINTIDKCINNIKEGTIKFHINTIRLMKKNLKTAIAFILDDSSDLSNYIVHQIIEDRNIYEFTEDIKKLDEIKEEDIVRMANKVFNHPTIHILKNKQ</sequence>
<dbReference type="PANTHER" id="PTHR11851">
    <property type="entry name" value="METALLOPROTEASE"/>
    <property type="match status" value="1"/>
</dbReference>
<evidence type="ECO:0000259" key="5">
    <source>
        <dbReference type="Pfam" id="PF05193"/>
    </source>
</evidence>
<dbReference type="Pfam" id="PF05193">
    <property type="entry name" value="Peptidase_M16_C"/>
    <property type="match status" value="1"/>
</dbReference>
<dbReference type="InterPro" id="IPR011249">
    <property type="entry name" value="Metalloenz_LuxS/M16"/>
</dbReference>
<comment type="similarity">
    <text evidence="1 2">Belongs to the peptidase M16 family.</text>
</comment>
<feature type="domain" description="Peptidase M16 N-terminal" evidence="4">
    <location>
        <begin position="35"/>
        <end position="176"/>
    </location>
</feature>
<evidence type="ECO:0000259" key="4">
    <source>
        <dbReference type="Pfam" id="PF00675"/>
    </source>
</evidence>
<dbReference type="SUPFAM" id="SSF63411">
    <property type="entry name" value="LuxS/MPP-like metallohydrolase"/>
    <property type="match status" value="2"/>
</dbReference>
<dbReference type="PANTHER" id="PTHR11851:SF49">
    <property type="entry name" value="MITOCHONDRIAL-PROCESSING PEPTIDASE SUBUNIT ALPHA"/>
    <property type="match status" value="1"/>
</dbReference>
<proteinExistence type="inferred from homology"/>
<dbReference type="EMBL" id="QMAU01000022">
    <property type="protein sequence ID" value="RXI57356.1"/>
    <property type="molecule type" value="Genomic_DNA"/>
</dbReference>
<protein>
    <submittedName>
        <fullName evidence="6">Insulinase family protein</fullName>
    </submittedName>
</protein>
<dbReference type="PROSITE" id="PS00143">
    <property type="entry name" value="INSULINASE"/>
    <property type="match status" value="1"/>
</dbReference>
<gene>
    <name evidence="6" type="ORF">DP131_04975</name>
</gene>
<evidence type="ECO:0000256" key="1">
    <source>
        <dbReference type="ARBA" id="ARBA00007261"/>
    </source>
</evidence>
<comment type="caution">
    <text evidence="6">The sequence shown here is derived from an EMBL/GenBank/DDBJ whole genome shotgun (WGS) entry which is preliminary data.</text>
</comment>
<evidence type="ECO:0000256" key="3">
    <source>
        <dbReference type="SAM" id="Coils"/>
    </source>
</evidence>
<feature type="coiled-coil region" evidence="3">
    <location>
        <begin position="71"/>
        <end position="98"/>
    </location>
</feature>
<dbReference type="InterPro" id="IPR001431">
    <property type="entry name" value="Pept_M16_Zn_BS"/>
</dbReference>
<organism evidence="6 7">
    <name type="scientific">Clostridium tetani</name>
    <dbReference type="NCBI Taxonomy" id="1513"/>
    <lineage>
        <taxon>Bacteria</taxon>
        <taxon>Bacillati</taxon>
        <taxon>Bacillota</taxon>
        <taxon>Clostridia</taxon>
        <taxon>Eubacteriales</taxon>
        <taxon>Clostridiaceae</taxon>
        <taxon>Clostridium</taxon>
    </lineage>
</organism>
<feature type="domain" description="Peptidase M16 C-terminal" evidence="5">
    <location>
        <begin position="182"/>
        <end position="344"/>
    </location>
</feature>
<dbReference type="Proteomes" id="UP000290273">
    <property type="component" value="Unassembled WGS sequence"/>
</dbReference>
<dbReference type="Gene3D" id="3.30.830.10">
    <property type="entry name" value="Metalloenzyme, LuxS/M16 peptidase-like"/>
    <property type="match status" value="2"/>
</dbReference>